<protein>
    <submittedName>
        <fullName evidence="7">NAD(P)/FAD-dependent oxidoreductase</fullName>
    </submittedName>
</protein>
<dbReference type="InterPro" id="IPR041575">
    <property type="entry name" value="Rubredoxin_C"/>
</dbReference>
<dbReference type="PANTHER" id="PTHR43429:SF3">
    <property type="entry name" value="NITRITE REDUCTASE [NAD(P)H]"/>
    <property type="match status" value="1"/>
</dbReference>
<dbReference type="PRINTS" id="PR00368">
    <property type="entry name" value="FADPNR"/>
</dbReference>
<dbReference type="EMBL" id="SMSE01000001">
    <property type="protein sequence ID" value="TDG15929.1"/>
    <property type="molecule type" value="Genomic_DNA"/>
</dbReference>
<comment type="similarity">
    <text evidence="2">Belongs to the FAD-dependent oxidoreductase family.</text>
</comment>
<evidence type="ECO:0000313" key="8">
    <source>
        <dbReference type="Proteomes" id="UP000295554"/>
    </source>
</evidence>
<evidence type="ECO:0000313" key="7">
    <source>
        <dbReference type="EMBL" id="TDG15929.1"/>
    </source>
</evidence>
<dbReference type="PANTHER" id="PTHR43429">
    <property type="entry name" value="PYRIDINE NUCLEOTIDE-DISULFIDE OXIDOREDUCTASE DOMAIN-CONTAINING"/>
    <property type="match status" value="1"/>
</dbReference>
<organism evidence="7 8">
    <name type="scientific">Seongchinamella unica</name>
    <dbReference type="NCBI Taxonomy" id="2547392"/>
    <lineage>
        <taxon>Bacteria</taxon>
        <taxon>Pseudomonadati</taxon>
        <taxon>Pseudomonadota</taxon>
        <taxon>Gammaproteobacteria</taxon>
        <taxon>Cellvibrionales</taxon>
        <taxon>Halieaceae</taxon>
        <taxon>Seongchinamella</taxon>
    </lineage>
</organism>
<dbReference type="InterPro" id="IPR050260">
    <property type="entry name" value="FAD-bd_OxRdtase"/>
</dbReference>
<dbReference type="InterPro" id="IPR016156">
    <property type="entry name" value="FAD/NAD-linked_Rdtase_dimer_sf"/>
</dbReference>
<comment type="caution">
    <text evidence="7">The sequence shown here is derived from an EMBL/GenBank/DDBJ whole genome shotgun (WGS) entry which is preliminary data.</text>
</comment>
<sequence>MSPETLIIGAGMATAYLLQELENRGHDGDITVIGDERDCCYNRVLLSSLLAGETAEEALRLLPADQGRATRFIAGTRVEKVDTQNRLVRCDNGHEQHYDQLVFATGSSVAKPEIAGADVAGVGVFRTLDDTRKLLEVPGENRQVVVIGGGLLGLEAAHGLNQRGHRTTVLHRNQWLMNRQLDEEGGRVLQRELESQGMNIQLGASASRVHSENNHIIGVELDNGDYLDCQLLLVATGIAPNRQLAAAAGLATDRGIVVDGQLRCSINNVFALGECSQLGEHCFGLVAPIRKQAKVLAGQLTNRPGTDFEIDDWPTQLKISGIDLYRAGVLDTDAEHLVLRDPDHGVYRRLVIRDDQLIGAVLVGDKRGGTWYAELIHNRRNIAALRHGLMFGPEMAQTLAPATAA</sequence>
<dbReference type="OrthoDB" id="9768666at2"/>
<keyword evidence="8" id="KW-1185">Reference proteome</keyword>
<dbReference type="GO" id="GO:0016491">
    <property type="term" value="F:oxidoreductase activity"/>
    <property type="evidence" value="ECO:0007669"/>
    <property type="project" value="InterPro"/>
</dbReference>
<dbReference type="Proteomes" id="UP000295554">
    <property type="component" value="Unassembled WGS sequence"/>
</dbReference>
<dbReference type="InterPro" id="IPR036188">
    <property type="entry name" value="FAD/NAD-bd_sf"/>
</dbReference>
<comment type="cofactor">
    <cofactor evidence="1">
        <name>FAD</name>
        <dbReference type="ChEBI" id="CHEBI:57692"/>
    </cofactor>
</comment>
<feature type="domain" description="NADH-rubredoxin oxidoreductase C-terminal" evidence="6">
    <location>
        <begin position="315"/>
        <end position="379"/>
    </location>
</feature>
<dbReference type="Pfam" id="PF18267">
    <property type="entry name" value="Rubredoxin_C"/>
    <property type="match status" value="1"/>
</dbReference>
<evidence type="ECO:0000259" key="6">
    <source>
        <dbReference type="Pfam" id="PF18267"/>
    </source>
</evidence>
<dbReference type="Gene3D" id="3.50.50.60">
    <property type="entry name" value="FAD/NAD(P)-binding domain"/>
    <property type="match status" value="2"/>
</dbReference>
<evidence type="ECO:0000256" key="4">
    <source>
        <dbReference type="ARBA" id="ARBA00022827"/>
    </source>
</evidence>
<dbReference type="RefSeq" id="WP_133210864.1">
    <property type="nucleotide sequence ID" value="NZ_SMSE01000001.1"/>
</dbReference>
<keyword evidence="4" id="KW-0274">FAD</keyword>
<evidence type="ECO:0000256" key="3">
    <source>
        <dbReference type="ARBA" id="ARBA00022630"/>
    </source>
</evidence>
<name>A0A4R5LWQ8_9GAMM</name>
<dbReference type="SUPFAM" id="SSF51905">
    <property type="entry name" value="FAD/NAD(P)-binding domain"/>
    <property type="match status" value="2"/>
</dbReference>
<keyword evidence="3" id="KW-0285">Flavoprotein</keyword>
<dbReference type="InterPro" id="IPR023753">
    <property type="entry name" value="FAD/NAD-binding_dom"/>
</dbReference>
<accession>A0A4R5LWQ8</accession>
<proteinExistence type="inferred from homology"/>
<dbReference type="Pfam" id="PF07992">
    <property type="entry name" value="Pyr_redox_2"/>
    <property type="match status" value="1"/>
</dbReference>
<dbReference type="PRINTS" id="PR00411">
    <property type="entry name" value="PNDRDTASEI"/>
</dbReference>
<evidence type="ECO:0000256" key="1">
    <source>
        <dbReference type="ARBA" id="ARBA00001974"/>
    </source>
</evidence>
<feature type="domain" description="FAD/NAD(P)-binding" evidence="5">
    <location>
        <begin position="5"/>
        <end position="276"/>
    </location>
</feature>
<gene>
    <name evidence="7" type="ORF">E2F43_06805</name>
</gene>
<dbReference type="Gene3D" id="3.30.390.30">
    <property type="match status" value="1"/>
</dbReference>
<dbReference type="AlphaFoldDB" id="A0A4R5LWQ8"/>
<evidence type="ECO:0000259" key="5">
    <source>
        <dbReference type="Pfam" id="PF07992"/>
    </source>
</evidence>
<reference evidence="7 8" key="1">
    <citation type="submission" date="2019-03" db="EMBL/GenBank/DDBJ databases">
        <title>Seongchinamella monodicae gen. nov., sp. nov., a novel member of the Gammaproteobacteria isolated from a tidal mudflat of beach.</title>
        <authorList>
            <person name="Yang H.G."/>
            <person name="Kang J.W."/>
            <person name="Lee S.D."/>
        </authorList>
    </citation>
    <scope>NUCLEOTIDE SEQUENCE [LARGE SCALE GENOMIC DNA]</scope>
    <source>
        <strain evidence="7 8">GH4-78</strain>
    </source>
</reference>
<evidence type="ECO:0000256" key="2">
    <source>
        <dbReference type="ARBA" id="ARBA00006442"/>
    </source>
</evidence>